<dbReference type="Pfam" id="PF09831">
    <property type="entry name" value="DUF2058"/>
    <property type="match status" value="1"/>
</dbReference>
<dbReference type="InterPro" id="IPR018636">
    <property type="entry name" value="DUF2058"/>
</dbReference>
<evidence type="ECO:0000256" key="1">
    <source>
        <dbReference type="SAM" id="MobiDB-lite"/>
    </source>
</evidence>
<dbReference type="AlphaFoldDB" id="A0A0N8SNW3"/>
<feature type="region of interest" description="Disordered" evidence="1">
    <location>
        <begin position="56"/>
        <end position="84"/>
    </location>
</feature>
<name>A0A0N8SNW3_PSESI</name>
<reference evidence="2 3" key="1">
    <citation type="submission" date="2015-09" db="EMBL/GenBank/DDBJ databases">
        <title>Genome announcement of multiple Pseudomonas syringae strains.</title>
        <authorList>
            <person name="Thakur S."/>
            <person name="Wang P.W."/>
            <person name="Gong Y."/>
            <person name="Weir B.S."/>
            <person name="Guttman D.S."/>
        </authorList>
    </citation>
    <scope>NUCLEOTIDE SEQUENCE [LARGE SCALE GENOMIC DNA]</scope>
    <source>
        <strain evidence="2 3">ICMP3882</strain>
    </source>
</reference>
<dbReference type="Proteomes" id="UP000050554">
    <property type="component" value="Unassembled WGS sequence"/>
</dbReference>
<accession>A0A0N8SNW3</accession>
<feature type="region of interest" description="Disordered" evidence="1">
    <location>
        <begin position="1"/>
        <end position="25"/>
    </location>
</feature>
<dbReference type="EMBL" id="LJRF01000157">
    <property type="protein sequence ID" value="KPY44712.1"/>
    <property type="molecule type" value="Genomic_DNA"/>
</dbReference>
<protein>
    <submittedName>
        <fullName evidence="2">Nucleoprotein/polynucleotide-associated enzyme</fullName>
    </submittedName>
</protein>
<sequence>MQPRRHGRVVGRSQTSGKKRTPLRLSGCLRERKEMAGISLRDQLLKAGLVNQKQAKQVGKEKQKEQRLVHKGQAQVDDSQKRAAQEALAEKVKRDQELNRQQQEKVEQKARAAQVKQLIEASRLPKLTTEDYYNFVDDKKVKRISVNTLVRNKLSSGSLAIVHHGGGYEIIPREAALKIQERDPRRIVLLNTPTEAPDADDPYAAYQVPDDLMW</sequence>
<evidence type="ECO:0000313" key="3">
    <source>
        <dbReference type="Proteomes" id="UP000050554"/>
    </source>
</evidence>
<proteinExistence type="predicted"/>
<organism evidence="2 3">
    <name type="scientific">Pseudomonas syringae pv. ribicola</name>
    <dbReference type="NCBI Taxonomy" id="55398"/>
    <lineage>
        <taxon>Bacteria</taxon>
        <taxon>Pseudomonadati</taxon>
        <taxon>Pseudomonadota</taxon>
        <taxon>Gammaproteobacteria</taxon>
        <taxon>Pseudomonadales</taxon>
        <taxon>Pseudomonadaceae</taxon>
        <taxon>Pseudomonas</taxon>
    </lineage>
</organism>
<dbReference type="PATRIC" id="fig|55398.3.peg.1095"/>
<evidence type="ECO:0000313" key="2">
    <source>
        <dbReference type="EMBL" id="KPY44712.1"/>
    </source>
</evidence>
<feature type="compositionally biased region" description="Basic and acidic residues" evidence="1">
    <location>
        <begin position="58"/>
        <end position="68"/>
    </location>
</feature>
<comment type="caution">
    <text evidence="2">The sequence shown here is derived from an EMBL/GenBank/DDBJ whole genome shotgun (WGS) entry which is preliminary data.</text>
</comment>
<gene>
    <name evidence="2" type="ORF">ALO47_04551</name>
</gene>